<dbReference type="OMA" id="IQFYEIQ"/>
<dbReference type="RefSeq" id="XP_008996732.2">
    <property type="nucleotide sequence ID" value="XM_008998484.4"/>
</dbReference>
<dbReference type="InterPro" id="IPR003124">
    <property type="entry name" value="WH2_dom"/>
</dbReference>
<reference evidence="10" key="2">
    <citation type="submission" date="2025-08" db="UniProtKB">
        <authorList>
            <consortium name="Ensembl"/>
        </authorList>
    </citation>
    <scope>IDENTIFICATION</scope>
</reference>
<dbReference type="PANTHER" id="PTHR23330">
    <property type="entry name" value="P300 TRANSCRIPTIONAL COFACTOR JMY-RELATED"/>
    <property type="match status" value="1"/>
</dbReference>
<dbReference type="GeneID" id="100401995"/>
<evidence type="ECO:0000259" key="9">
    <source>
        <dbReference type="PROSITE" id="PS51082"/>
    </source>
</evidence>
<dbReference type="InParanoid" id="F7ICD9"/>
<dbReference type="eggNOG" id="ENOG502QPSI">
    <property type="taxonomic scope" value="Eukaryota"/>
</dbReference>
<sequence length="803" mass="90101">MEDEQPDSLEGWVPVREGLFAEPERHRLRFLVAWNGAEGKFAVTCHDRTAQRRWRREGAQPEPEPEPEPEAAMSPPSWAGLLSAAGFRGAHRQLAALWPPLERCFPRLPPELDVGGGGGAWGLGLGLWALLWPARAGPGEAALRELCGRLERYLGEAADGCGGATVRDALFPAEGGAADCESLREFRERALRARWTEADARLRQVLQGHTKANTMVALMKVYQEEDEAYQELVTVATTFFQYLLQPLRAMREVATLCKLDILKSLDEDDLGPRRVVALEKEAEEWTRRAEEAVISIQDITVNYFKETVKALAGMQKQMEQDGKRFGQAAWATATPRLEKLKLMLARETLQLMRAKKLCLNHKRAEIQGKMEDLPEQEKNINVVDELEIKFYEIQLELYDVKFEILRNEEILLTTQLDSLKRLIKEKQDEVVYYDPCESPEELKVIDCVVGLQDNKNLEVKELRRQCQQLESKRGRICAKRASLRSKKDQCKENHQLRLQQAEESIKYSRQHHSIQMKRDKIKEEEQKNKEWINQERQKTLQRLRAFKDKHLGQSVRKTSGAEPVAPNLPGGLSQQTCLPASQVVSVIHPSSRKTRGVPLLEASNVKTPKCQDCHGNTSVQVFVPVGDQTHSKSSEELSLPPPPPPPPPPAPAPAPAPLPALSSCSEAATHQNLGFRAPMKDDQPLPLVCESPAERPRDSLGHFPCPGSMDEVLASLRHGKAPLQKVEVPAVRPPHASVNEHILAAIRQGVKLKKVHPDLGPSPSSRHTSDLERSIKAALQRIKRVSADSEEDSDEQDAGQWDR</sequence>
<dbReference type="Gene3D" id="6.10.280.150">
    <property type="match status" value="1"/>
</dbReference>
<evidence type="ECO:0000313" key="10">
    <source>
        <dbReference type="Ensembl" id="ENSCJAP00000029338.3"/>
    </source>
</evidence>
<dbReference type="GO" id="GO:0048041">
    <property type="term" value="P:focal adhesion assembly"/>
    <property type="evidence" value="ECO:0007669"/>
    <property type="project" value="Ensembl"/>
</dbReference>
<dbReference type="GO" id="GO:0051127">
    <property type="term" value="P:positive regulation of actin nucleation"/>
    <property type="evidence" value="ECO:0007669"/>
    <property type="project" value="Ensembl"/>
</dbReference>
<accession>F7ICD9</accession>
<dbReference type="Ensembl" id="ENSCJAT00000031003.4">
    <property type="protein sequence ID" value="ENSCJAP00000029338.3"/>
    <property type="gene ID" value="ENSCJAG00000015916.6"/>
</dbReference>
<dbReference type="HOGENOM" id="CLU_012316_1_0_1"/>
<dbReference type="PROSITE" id="PS51082">
    <property type="entry name" value="WH2"/>
    <property type="match status" value="1"/>
</dbReference>
<evidence type="ECO:0000256" key="6">
    <source>
        <dbReference type="ARBA" id="ARBA00023329"/>
    </source>
</evidence>
<dbReference type="GO" id="GO:0003779">
    <property type="term" value="F:actin binding"/>
    <property type="evidence" value="ECO:0007669"/>
    <property type="project" value="UniProtKB-KW"/>
</dbReference>
<keyword evidence="6" id="KW-0968">Cytoplasmic vesicle</keyword>
<dbReference type="GO" id="GO:0006888">
    <property type="term" value="P:endoplasmic reticulum to Golgi vesicle-mediated transport"/>
    <property type="evidence" value="ECO:0007669"/>
    <property type="project" value="Ensembl"/>
</dbReference>
<dbReference type="Bgee" id="ENSCJAG00000015916">
    <property type="expression patterns" value="Expressed in liver and 6 other cell types or tissues"/>
</dbReference>
<feature type="compositionally biased region" description="Acidic residues" evidence="8">
    <location>
        <begin position="788"/>
        <end position="797"/>
    </location>
</feature>
<dbReference type="Pfam" id="PF15920">
    <property type="entry name" value="WHAMM-JMY_N"/>
    <property type="match status" value="1"/>
</dbReference>
<dbReference type="STRING" id="9483.ENSCJAP00000029338"/>
<keyword evidence="3 7" id="KW-0175">Coiled coil</keyword>
<dbReference type="CTD" id="123720"/>
<feature type="region of interest" description="Disordered" evidence="8">
    <location>
        <begin position="754"/>
        <end position="803"/>
    </location>
</feature>
<dbReference type="GO" id="GO:0030032">
    <property type="term" value="P:lamellipodium assembly"/>
    <property type="evidence" value="ECO:0007669"/>
    <property type="project" value="Ensembl"/>
</dbReference>
<evidence type="ECO:0000256" key="2">
    <source>
        <dbReference type="ARBA" id="ARBA00022490"/>
    </source>
</evidence>
<evidence type="ECO:0000256" key="1">
    <source>
        <dbReference type="ARBA" id="ARBA00004156"/>
    </source>
</evidence>
<dbReference type="GO" id="GO:0071933">
    <property type="term" value="F:Arp2/3 complex binding"/>
    <property type="evidence" value="ECO:0007669"/>
    <property type="project" value="Ensembl"/>
</dbReference>
<feature type="domain" description="WH2" evidence="9">
    <location>
        <begin position="738"/>
        <end position="755"/>
    </location>
</feature>
<dbReference type="GO" id="GO:0031267">
    <property type="term" value="F:small GTPase binding"/>
    <property type="evidence" value="ECO:0007669"/>
    <property type="project" value="Ensembl"/>
</dbReference>
<dbReference type="GO" id="GO:0000139">
    <property type="term" value="C:Golgi membrane"/>
    <property type="evidence" value="ECO:0007669"/>
    <property type="project" value="Ensembl"/>
</dbReference>
<dbReference type="InterPro" id="IPR031738">
    <property type="entry name" value="JMY/WHAMM"/>
</dbReference>
<dbReference type="FunCoup" id="F7ICD9">
    <property type="interactions" value="1175"/>
</dbReference>
<dbReference type="GO" id="GO:0030659">
    <property type="term" value="C:cytoplasmic vesicle membrane"/>
    <property type="evidence" value="ECO:0007669"/>
    <property type="project" value="UniProtKB-SubCell"/>
</dbReference>
<protein>
    <submittedName>
        <fullName evidence="10">WASP homolog associated with actin, golgi membranes and microtubules</fullName>
    </submittedName>
</protein>
<evidence type="ECO:0000256" key="5">
    <source>
        <dbReference type="ARBA" id="ARBA00023203"/>
    </source>
</evidence>
<evidence type="ECO:0000256" key="3">
    <source>
        <dbReference type="ARBA" id="ARBA00023054"/>
    </source>
</evidence>
<feature type="coiled-coil region" evidence="7">
    <location>
        <begin position="452"/>
        <end position="479"/>
    </location>
</feature>
<dbReference type="GO" id="GO:0005829">
    <property type="term" value="C:cytosol"/>
    <property type="evidence" value="ECO:0007669"/>
    <property type="project" value="Ensembl"/>
</dbReference>
<evidence type="ECO:0000256" key="4">
    <source>
        <dbReference type="ARBA" id="ARBA00023136"/>
    </source>
</evidence>
<dbReference type="GO" id="GO:0034314">
    <property type="term" value="P:Arp2/3 complex-mediated actin nucleation"/>
    <property type="evidence" value="ECO:0007669"/>
    <property type="project" value="TreeGrafter"/>
</dbReference>
<reference evidence="10" key="3">
    <citation type="submission" date="2025-09" db="UniProtKB">
        <authorList>
            <consortium name="Ensembl"/>
        </authorList>
    </citation>
    <scope>IDENTIFICATION</scope>
</reference>
<evidence type="ECO:0000313" key="11">
    <source>
        <dbReference type="Proteomes" id="UP000008225"/>
    </source>
</evidence>
<keyword evidence="4" id="KW-0472">Membrane</keyword>
<reference evidence="10" key="1">
    <citation type="submission" date="2009-03" db="EMBL/GenBank/DDBJ databases">
        <authorList>
            <person name="Warren W."/>
            <person name="Ye L."/>
            <person name="Minx P."/>
            <person name="Worley K."/>
            <person name="Gibbs R."/>
            <person name="Wilson R.K."/>
        </authorList>
    </citation>
    <scope>NUCLEOTIDE SEQUENCE [LARGE SCALE GENOMIC DNA]</scope>
</reference>
<dbReference type="OrthoDB" id="6284683at2759"/>
<comment type="subcellular location">
    <subcellularLocation>
        <location evidence="1">Cytoplasmic vesicle membrane</location>
    </subcellularLocation>
</comment>
<gene>
    <name evidence="10" type="primary">WHAMM</name>
</gene>
<feature type="region of interest" description="Disordered" evidence="8">
    <location>
        <begin position="51"/>
        <end position="75"/>
    </location>
</feature>
<dbReference type="PANTHER" id="PTHR23330:SF6">
    <property type="entry name" value="WASP HOMOLOG-ASSOCIATED PROTEIN WITH ACTIN, MEMBRANES AND MICROTUBULES"/>
    <property type="match status" value="1"/>
</dbReference>
<organism evidence="10 11">
    <name type="scientific">Callithrix jacchus</name>
    <name type="common">White-tufted-ear marmoset</name>
    <name type="synonym">Simia Jacchus</name>
    <dbReference type="NCBI Taxonomy" id="9483"/>
    <lineage>
        <taxon>Eukaryota</taxon>
        <taxon>Metazoa</taxon>
        <taxon>Chordata</taxon>
        <taxon>Craniata</taxon>
        <taxon>Vertebrata</taxon>
        <taxon>Euteleostomi</taxon>
        <taxon>Mammalia</taxon>
        <taxon>Eutheria</taxon>
        <taxon>Euarchontoglires</taxon>
        <taxon>Primates</taxon>
        <taxon>Haplorrhini</taxon>
        <taxon>Platyrrhini</taxon>
        <taxon>Cebidae</taxon>
        <taxon>Callitrichinae</taxon>
        <taxon>Callithrix</taxon>
        <taxon>Callithrix</taxon>
    </lineage>
</organism>
<keyword evidence="11" id="KW-1185">Reference proteome</keyword>
<keyword evidence="5" id="KW-0009">Actin-binding</keyword>
<dbReference type="GO" id="GO:0033116">
    <property type="term" value="C:endoplasmic reticulum-Golgi intermediate compartment membrane"/>
    <property type="evidence" value="ECO:0007669"/>
    <property type="project" value="Ensembl"/>
</dbReference>
<evidence type="ECO:0000256" key="7">
    <source>
        <dbReference type="SAM" id="Coils"/>
    </source>
</evidence>
<dbReference type="GO" id="GO:0097320">
    <property type="term" value="P:plasma membrane tubulation"/>
    <property type="evidence" value="ECO:0007669"/>
    <property type="project" value="Ensembl"/>
</dbReference>
<feature type="region of interest" description="Disordered" evidence="8">
    <location>
        <begin position="628"/>
        <end position="661"/>
    </location>
</feature>
<evidence type="ECO:0000256" key="8">
    <source>
        <dbReference type="SAM" id="MobiDB-lite"/>
    </source>
</evidence>
<proteinExistence type="predicted"/>
<dbReference type="GeneTree" id="ENSGT00510000046704"/>
<feature type="compositionally biased region" description="Pro residues" evidence="8">
    <location>
        <begin position="639"/>
        <end position="658"/>
    </location>
</feature>
<dbReference type="KEGG" id="cjc:100401995"/>
<dbReference type="AlphaFoldDB" id="F7ICD9"/>
<feature type="coiled-coil region" evidence="7">
    <location>
        <begin position="514"/>
        <end position="541"/>
    </location>
</feature>
<dbReference type="InterPro" id="IPR031808">
    <property type="entry name" value="JMY/WHAMM_N"/>
</dbReference>
<keyword evidence="2" id="KW-0963">Cytoplasm</keyword>
<dbReference type="GO" id="GO:0008017">
    <property type="term" value="F:microtubule binding"/>
    <property type="evidence" value="ECO:0007669"/>
    <property type="project" value="Ensembl"/>
</dbReference>
<dbReference type="Proteomes" id="UP000008225">
    <property type="component" value="Chromosome 6"/>
</dbReference>
<name>F7ICD9_CALJA</name>
<dbReference type="Pfam" id="PF15871">
    <property type="entry name" value="JMY"/>
    <property type="match status" value="1"/>
</dbReference>